<evidence type="ECO:0000313" key="6">
    <source>
        <dbReference type="Proteomes" id="UP000184406"/>
    </source>
</evidence>
<keyword evidence="4" id="KW-0732">Signal</keyword>
<feature type="repeat" description="TPR" evidence="3">
    <location>
        <begin position="208"/>
        <end position="241"/>
    </location>
</feature>
<dbReference type="AlphaFoldDB" id="A0A1M5FGF1"/>
<evidence type="ECO:0000256" key="2">
    <source>
        <dbReference type="ARBA" id="ARBA00022803"/>
    </source>
</evidence>
<dbReference type="PROSITE" id="PS50005">
    <property type="entry name" value="TPR"/>
    <property type="match status" value="1"/>
</dbReference>
<dbReference type="OrthoDB" id="1399920at2"/>
<feature type="signal peptide" evidence="4">
    <location>
        <begin position="1"/>
        <end position="19"/>
    </location>
</feature>
<dbReference type="SMART" id="SM00028">
    <property type="entry name" value="TPR"/>
    <property type="match status" value="3"/>
</dbReference>
<proteinExistence type="predicted"/>
<gene>
    <name evidence="5" type="ORF">SAMN03080594_10954</name>
</gene>
<evidence type="ECO:0000256" key="1">
    <source>
        <dbReference type="ARBA" id="ARBA00022737"/>
    </source>
</evidence>
<evidence type="ECO:0000256" key="3">
    <source>
        <dbReference type="PROSITE-ProRule" id="PRU00339"/>
    </source>
</evidence>
<dbReference type="Pfam" id="PF13181">
    <property type="entry name" value="TPR_8"/>
    <property type="match status" value="2"/>
</dbReference>
<protein>
    <submittedName>
        <fullName evidence="5">Anaphase-promoting complex, cyclosome, subunit 3</fullName>
    </submittedName>
</protein>
<dbReference type="PANTHER" id="PTHR44943:SF8">
    <property type="entry name" value="TPR REPEAT-CONTAINING PROTEIN MJ0263"/>
    <property type="match status" value="1"/>
</dbReference>
<dbReference type="InterPro" id="IPR011990">
    <property type="entry name" value="TPR-like_helical_dom_sf"/>
</dbReference>
<sequence>MKYTLLLMVLLMVVSCSQESPEKITDIQDYNIFLSDVESKKTSKYFEQWNSMIKPDSMQLMSFGIVAGEYSRYFQETGDISQLKMAEKALKKAVDIAAIGKSGYQRALARNYISQHRFKEALELANSSRSIGSGVIESQKLLFDVHMELGNYVDAEQYLDSIKNMSDFDYLIRLAKWNDHKGDLETAINFMEKAKENAESSKNSSLMLWSYTNLADYYGHAGRIQDSYEHYLKSLKLDPQNAYAKKGIAWIVFSYEKNPEEALRILDSITKNYRSPDYFLLKAEIANYMGDTLQLTHNLDTYAIAVDNPSYGAMYNVYNAGMYLELTEQFHKALKVAEIEVDNRPTPESYHLLAYSYFKLDENEKALEIVRKYIEGKTFEPTILYRTAEIYKATGEYSKLAEIKEELLGAIYELGPSMESKILNL</sequence>
<dbReference type="SUPFAM" id="SSF48452">
    <property type="entry name" value="TPR-like"/>
    <property type="match status" value="3"/>
</dbReference>
<dbReference type="EMBL" id="FQUX01000009">
    <property type="protein sequence ID" value="SHF90558.1"/>
    <property type="molecule type" value="Genomic_DNA"/>
</dbReference>
<keyword evidence="6" id="KW-1185">Reference proteome</keyword>
<dbReference type="PROSITE" id="PS51257">
    <property type="entry name" value="PROKAR_LIPOPROTEIN"/>
    <property type="match status" value="1"/>
</dbReference>
<keyword evidence="2 3" id="KW-0802">TPR repeat</keyword>
<dbReference type="InterPro" id="IPR051685">
    <property type="entry name" value="Ycf3/AcsC/BcsC/TPR_MFPF"/>
</dbReference>
<organism evidence="5 6">
    <name type="scientific">Arenibacter palladensis</name>
    <dbReference type="NCBI Taxonomy" id="237373"/>
    <lineage>
        <taxon>Bacteria</taxon>
        <taxon>Pseudomonadati</taxon>
        <taxon>Bacteroidota</taxon>
        <taxon>Flavobacteriia</taxon>
        <taxon>Flavobacteriales</taxon>
        <taxon>Flavobacteriaceae</taxon>
        <taxon>Arenibacter</taxon>
    </lineage>
</organism>
<evidence type="ECO:0000313" key="5">
    <source>
        <dbReference type="EMBL" id="SHF90558.1"/>
    </source>
</evidence>
<keyword evidence="1" id="KW-0677">Repeat</keyword>
<dbReference type="PANTHER" id="PTHR44943">
    <property type="entry name" value="CELLULOSE SYNTHASE OPERON PROTEIN C"/>
    <property type="match status" value="1"/>
</dbReference>
<dbReference type="RefSeq" id="WP_072864519.1">
    <property type="nucleotide sequence ID" value="NZ_FQUX01000009.1"/>
</dbReference>
<dbReference type="InterPro" id="IPR019734">
    <property type="entry name" value="TPR_rpt"/>
</dbReference>
<dbReference type="Proteomes" id="UP000184406">
    <property type="component" value="Unassembled WGS sequence"/>
</dbReference>
<dbReference type="Gene3D" id="1.25.40.10">
    <property type="entry name" value="Tetratricopeptide repeat domain"/>
    <property type="match status" value="2"/>
</dbReference>
<feature type="chain" id="PRO_5009910137" evidence="4">
    <location>
        <begin position="20"/>
        <end position="425"/>
    </location>
</feature>
<accession>A0A1M5FGF1</accession>
<reference evidence="6" key="1">
    <citation type="submission" date="2016-11" db="EMBL/GenBank/DDBJ databases">
        <authorList>
            <person name="Varghese N."/>
            <person name="Submissions S."/>
        </authorList>
    </citation>
    <scope>NUCLEOTIDE SEQUENCE [LARGE SCALE GENOMIC DNA]</scope>
    <source>
        <strain evidence="6">DSM 17539</strain>
    </source>
</reference>
<name>A0A1M5FGF1_9FLAO</name>
<evidence type="ECO:0000256" key="4">
    <source>
        <dbReference type="SAM" id="SignalP"/>
    </source>
</evidence>